<evidence type="ECO:0000313" key="1">
    <source>
        <dbReference type="EMBL" id="KAK9027270.1"/>
    </source>
</evidence>
<accession>A0ABR2SPX3</accession>
<name>A0ABR2SPX3_9ROSI</name>
<evidence type="ECO:0000313" key="2">
    <source>
        <dbReference type="Proteomes" id="UP001396334"/>
    </source>
</evidence>
<reference evidence="1 2" key="1">
    <citation type="journal article" date="2024" name="G3 (Bethesda)">
        <title>Genome assembly of Hibiscus sabdariffa L. provides insights into metabolisms of medicinal natural products.</title>
        <authorList>
            <person name="Kim T."/>
        </authorList>
    </citation>
    <scope>NUCLEOTIDE SEQUENCE [LARGE SCALE GENOMIC DNA]</scope>
    <source>
        <strain evidence="1">TK-2024</strain>
        <tissue evidence="1">Old leaves</tissue>
    </source>
</reference>
<gene>
    <name evidence="1" type="ORF">V6N11_067108</name>
</gene>
<dbReference type="InterPro" id="IPR035979">
    <property type="entry name" value="RBD_domain_sf"/>
</dbReference>
<comment type="caution">
    <text evidence="1">The sequence shown here is derived from an EMBL/GenBank/DDBJ whole genome shotgun (WGS) entry which is preliminary data.</text>
</comment>
<dbReference type="EMBL" id="JBBPBN010000012">
    <property type="protein sequence ID" value="KAK9027270.1"/>
    <property type="molecule type" value="Genomic_DNA"/>
</dbReference>
<dbReference type="Proteomes" id="UP001396334">
    <property type="component" value="Unassembled WGS sequence"/>
</dbReference>
<sequence length="306" mass="32583">MRMASRVDALQAIERLDGLVLYGSRVRVSFAARDTRDSFWRRKMGSLPRLPDPPQGDVVIDAGTLRTEEARVERSRRSVVGIMDDEKLSVLETCAIGWMKEATPIRVLVQKMAVEAELVQVPTVEFREGETGSKLGDKSHEASVALPVAPFIERAGPSVGEHAQSLDAVVGYAGASVGSDRPAGGRGGVCSAGDAMIAVMGDRSRVFMDEVQNSELIGDRDSPVGLLECGEGNLDATGLLVSNACALSSPVAVLGDAEAALAPVLGSVPGGVRKVKSVNYLVRLWARWSRDKVLLLHGLVRGVSVR</sequence>
<dbReference type="SUPFAM" id="SSF54928">
    <property type="entry name" value="RNA-binding domain, RBD"/>
    <property type="match status" value="1"/>
</dbReference>
<protein>
    <submittedName>
        <fullName evidence="1">Uncharacterized protein</fullName>
    </submittedName>
</protein>
<keyword evidence="2" id="KW-1185">Reference proteome</keyword>
<proteinExistence type="predicted"/>
<organism evidence="1 2">
    <name type="scientific">Hibiscus sabdariffa</name>
    <name type="common">roselle</name>
    <dbReference type="NCBI Taxonomy" id="183260"/>
    <lineage>
        <taxon>Eukaryota</taxon>
        <taxon>Viridiplantae</taxon>
        <taxon>Streptophyta</taxon>
        <taxon>Embryophyta</taxon>
        <taxon>Tracheophyta</taxon>
        <taxon>Spermatophyta</taxon>
        <taxon>Magnoliopsida</taxon>
        <taxon>eudicotyledons</taxon>
        <taxon>Gunneridae</taxon>
        <taxon>Pentapetalae</taxon>
        <taxon>rosids</taxon>
        <taxon>malvids</taxon>
        <taxon>Malvales</taxon>
        <taxon>Malvaceae</taxon>
        <taxon>Malvoideae</taxon>
        <taxon>Hibiscus</taxon>
    </lineage>
</organism>